<dbReference type="EMBL" id="CP117454">
    <property type="protein sequence ID" value="WLG83400.1"/>
    <property type="molecule type" value="Genomic_DNA"/>
</dbReference>
<evidence type="ECO:0000313" key="2">
    <source>
        <dbReference type="Proteomes" id="UP001239418"/>
    </source>
</evidence>
<sequence length="283" mass="31563">MNSPTVPDAADILGGGLQHHLEESGTHQIMKAVLVLGDSHALVFSSEQMKTLFPEYSFEVTSVGGATVSGLKNPNAVTQAMPQYMSALETTTANTVIVMLGEVDTGFVIWYRAQKHGSSVEQMLQQALENYQKLLLDVASRFHVICVSTPLPTIRDNMDWGEVANLRKEVKASLSDRTLLTIKFNTLMEAFCVREGISHLNYDSCSMDESGTLKASLRNPDPNDHHYEPSAHALMIEPLLSPVLKQYTSLKRTSFDNPDMVDEQTPEKRSFLRRLWASLFCRQ</sequence>
<organism evidence="1 2">
    <name type="scientific">Pseudomonas cucumis</name>
    <dbReference type="NCBI Taxonomy" id="2954082"/>
    <lineage>
        <taxon>Bacteria</taxon>
        <taxon>Pseudomonadati</taxon>
        <taxon>Pseudomonadota</taxon>
        <taxon>Gammaproteobacteria</taxon>
        <taxon>Pseudomonadales</taxon>
        <taxon>Pseudomonadaceae</taxon>
        <taxon>Pseudomonas</taxon>
    </lineage>
</organism>
<keyword evidence="2" id="KW-1185">Reference proteome</keyword>
<reference evidence="1 2" key="1">
    <citation type="submission" date="2023-02" db="EMBL/GenBank/DDBJ databases">
        <title>Evolution of Hrp T3SS in non-pathogenic Pseudomonas fluorescens.</title>
        <authorList>
            <person name="Liao K."/>
            <person name="Wei H."/>
            <person name="Gu Y."/>
        </authorList>
    </citation>
    <scope>NUCLEOTIDE SEQUENCE [LARGE SCALE GENOMIC DNA]</scope>
    <source>
        <strain evidence="1 2">FP1935</strain>
    </source>
</reference>
<evidence type="ECO:0000313" key="1">
    <source>
        <dbReference type="EMBL" id="WLG83400.1"/>
    </source>
</evidence>
<name>A0ABY9ERM2_9PSED</name>
<keyword evidence="1" id="KW-0378">Hydrolase</keyword>
<dbReference type="Proteomes" id="UP001239418">
    <property type="component" value="Chromosome"/>
</dbReference>
<dbReference type="InterPro" id="IPR036514">
    <property type="entry name" value="SGNH_hydro_sf"/>
</dbReference>
<dbReference type="GO" id="GO:0016787">
    <property type="term" value="F:hydrolase activity"/>
    <property type="evidence" value="ECO:0007669"/>
    <property type="project" value="UniProtKB-KW"/>
</dbReference>
<dbReference type="RefSeq" id="WP_305446418.1">
    <property type="nucleotide sequence ID" value="NZ_CP117454.1"/>
</dbReference>
<proteinExistence type="predicted"/>
<protein>
    <submittedName>
        <fullName evidence="1">SGNH/GDSL hydrolase family protein</fullName>
    </submittedName>
</protein>
<dbReference type="SUPFAM" id="SSF52266">
    <property type="entry name" value="SGNH hydrolase"/>
    <property type="match status" value="1"/>
</dbReference>
<dbReference type="Gene3D" id="3.40.50.1110">
    <property type="entry name" value="SGNH hydrolase"/>
    <property type="match status" value="1"/>
</dbReference>
<gene>
    <name evidence="1" type="ORF">PSH97_20115</name>
</gene>
<accession>A0ABY9ERM2</accession>